<dbReference type="InterPro" id="IPR004358">
    <property type="entry name" value="Sig_transdc_His_kin-like_C"/>
</dbReference>
<evidence type="ECO:0000256" key="11">
    <source>
        <dbReference type="ARBA" id="ARBA00022840"/>
    </source>
</evidence>
<sequence>MGRITGSLLFRIAALFLLGLLALQMTILLAAMWPDGRPIMFRLIAPEDAREIAEAIEQAPPALRPAIVAAASTGPTSVELLPYFPEENGAGAREGEARPAPWLEERFRRYAEALSGRPLRVQAREGTIFSWNRRPGEPPRGPIRVLIGLRSGEVLAIERAPLALQQLASRYLLVGLVAGAVLLLILLTLLWQVVRPVARLAQATTAFREDIAAPDIVPGGAREVRILGEAFNAMKQRIGALVGERTRMLAAIAHDLRTCLTRLRLRADHIPEDRQRMRAVNDIEEMSRLLEDILLFARAETGPPAQDQIIDARAEALAYVELRQETGDEISFSAAEQAMPCRCAPLAFRRILANLLDNAIRYGARAHVSLRQEDTSIAVVVTDEGAGVPEDMIAQITAPFERLEQSRGRHGGGVGLGLSIVKALAESHGGSLTLESPGDCGLQATVRLPAAAGG</sequence>
<dbReference type="Pfam" id="PF00672">
    <property type="entry name" value="HAMP"/>
    <property type="match status" value="1"/>
</dbReference>
<keyword evidence="7" id="KW-0808">Transferase</keyword>
<gene>
    <name evidence="18" type="ORF">HNP60_000281</name>
</gene>
<dbReference type="InterPro" id="IPR003661">
    <property type="entry name" value="HisK_dim/P_dom"/>
</dbReference>
<dbReference type="CDD" id="cd00075">
    <property type="entry name" value="HATPase"/>
    <property type="match status" value="1"/>
</dbReference>
<dbReference type="Gene3D" id="3.30.565.10">
    <property type="entry name" value="Histidine kinase-like ATPase, C-terminal domain"/>
    <property type="match status" value="1"/>
</dbReference>
<dbReference type="InterPro" id="IPR003594">
    <property type="entry name" value="HATPase_dom"/>
</dbReference>
<proteinExistence type="predicted"/>
<name>A0ABR6NCB5_9SPHN</name>
<evidence type="ECO:0000256" key="1">
    <source>
        <dbReference type="ARBA" id="ARBA00000085"/>
    </source>
</evidence>
<dbReference type="InterPro" id="IPR003660">
    <property type="entry name" value="HAMP_dom"/>
</dbReference>
<comment type="catalytic activity">
    <reaction evidence="1">
        <text>ATP + protein L-histidine = ADP + protein N-phospho-L-histidine.</text>
        <dbReference type="EC" id="2.7.13.3"/>
    </reaction>
</comment>
<dbReference type="InterPro" id="IPR036890">
    <property type="entry name" value="HATPase_C_sf"/>
</dbReference>
<evidence type="ECO:0000256" key="14">
    <source>
        <dbReference type="ARBA" id="ARBA00023136"/>
    </source>
</evidence>
<feature type="domain" description="HAMP" evidence="17">
    <location>
        <begin position="191"/>
        <end position="243"/>
    </location>
</feature>
<evidence type="ECO:0000256" key="3">
    <source>
        <dbReference type="ARBA" id="ARBA00012438"/>
    </source>
</evidence>
<keyword evidence="11" id="KW-0067">ATP-binding</keyword>
<dbReference type="Pfam" id="PF00512">
    <property type="entry name" value="HisKA"/>
    <property type="match status" value="1"/>
</dbReference>
<keyword evidence="5" id="KW-0997">Cell inner membrane</keyword>
<reference evidence="18 19" key="1">
    <citation type="submission" date="2020-08" db="EMBL/GenBank/DDBJ databases">
        <title>Exploring microbial biodiversity for novel pathways involved in the catabolism of aromatic compounds derived from lignin.</title>
        <authorList>
            <person name="Elkins J."/>
        </authorList>
    </citation>
    <scope>NUCLEOTIDE SEQUENCE [LARGE SCALE GENOMIC DNA]</scope>
    <source>
        <strain evidence="18 19">B1D3A</strain>
    </source>
</reference>
<protein>
    <recommendedName>
        <fullName evidence="3">histidine kinase</fullName>
        <ecNumber evidence="3">2.7.13.3</ecNumber>
    </recommendedName>
</protein>
<evidence type="ECO:0000256" key="2">
    <source>
        <dbReference type="ARBA" id="ARBA00004429"/>
    </source>
</evidence>
<keyword evidence="13" id="KW-0902">Two-component regulatory system</keyword>
<keyword evidence="8 15" id="KW-0812">Transmembrane</keyword>
<dbReference type="GO" id="GO:0016301">
    <property type="term" value="F:kinase activity"/>
    <property type="evidence" value="ECO:0007669"/>
    <property type="project" value="UniProtKB-KW"/>
</dbReference>
<comment type="subcellular location">
    <subcellularLocation>
        <location evidence="2">Cell inner membrane</location>
        <topology evidence="2">Multi-pass membrane protein</topology>
    </subcellularLocation>
</comment>
<dbReference type="SMART" id="SM00388">
    <property type="entry name" value="HisKA"/>
    <property type="match status" value="1"/>
</dbReference>
<evidence type="ECO:0000313" key="18">
    <source>
        <dbReference type="EMBL" id="MBB5984307.1"/>
    </source>
</evidence>
<evidence type="ECO:0000256" key="5">
    <source>
        <dbReference type="ARBA" id="ARBA00022519"/>
    </source>
</evidence>
<keyword evidence="19" id="KW-1185">Reference proteome</keyword>
<dbReference type="PRINTS" id="PR00344">
    <property type="entry name" value="BCTRLSENSOR"/>
</dbReference>
<feature type="transmembrane region" description="Helical" evidence="15">
    <location>
        <begin position="12"/>
        <end position="33"/>
    </location>
</feature>
<evidence type="ECO:0000256" key="6">
    <source>
        <dbReference type="ARBA" id="ARBA00022553"/>
    </source>
</evidence>
<accession>A0ABR6NCB5</accession>
<feature type="domain" description="Histidine kinase" evidence="16">
    <location>
        <begin position="251"/>
        <end position="452"/>
    </location>
</feature>
<evidence type="ECO:0000256" key="15">
    <source>
        <dbReference type="SAM" id="Phobius"/>
    </source>
</evidence>
<dbReference type="InterPro" id="IPR005467">
    <property type="entry name" value="His_kinase_dom"/>
</dbReference>
<dbReference type="EC" id="2.7.13.3" evidence="3"/>
<dbReference type="InterPro" id="IPR036097">
    <property type="entry name" value="HisK_dim/P_sf"/>
</dbReference>
<keyword evidence="9" id="KW-0547">Nucleotide-binding</keyword>
<evidence type="ECO:0000256" key="8">
    <source>
        <dbReference type="ARBA" id="ARBA00022692"/>
    </source>
</evidence>
<dbReference type="Pfam" id="PF02518">
    <property type="entry name" value="HATPase_c"/>
    <property type="match status" value="1"/>
</dbReference>
<organism evidence="18 19">
    <name type="scientific">Sphingobium lignivorans</name>
    <dbReference type="NCBI Taxonomy" id="2735886"/>
    <lineage>
        <taxon>Bacteria</taxon>
        <taxon>Pseudomonadati</taxon>
        <taxon>Pseudomonadota</taxon>
        <taxon>Alphaproteobacteria</taxon>
        <taxon>Sphingomonadales</taxon>
        <taxon>Sphingomonadaceae</taxon>
        <taxon>Sphingobium</taxon>
    </lineage>
</organism>
<evidence type="ECO:0000256" key="7">
    <source>
        <dbReference type="ARBA" id="ARBA00022679"/>
    </source>
</evidence>
<keyword evidence="12 15" id="KW-1133">Transmembrane helix</keyword>
<evidence type="ECO:0000259" key="17">
    <source>
        <dbReference type="PROSITE" id="PS50885"/>
    </source>
</evidence>
<dbReference type="SMART" id="SM00387">
    <property type="entry name" value="HATPase_c"/>
    <property type="match status" value="1"/>
</dbReference>
<keyword evidence="10 18" id="KW-0418">Kinase</keyword>
<evidence type="ECO:0000259" key="16">
    <source>
        <dbReference type="PROSITE" id="PS50109"/>
    </source>
</evidence>
<dbReference type="Proteomes" id="UP001138540">
    <property type="component" value="Unassembled WGS sequence"/>
</dbReference>
<evidence type="ECO:0000256" key="9">
    <source>
        <dbReference type="ARBA" id="ARBA00022741"/>
    </source>
</evidence>
<dbReference type="SUPFAM" id="SSF47384">
    <property type="entry name" value="Homodimeric domain of signal transducing histidine kinase"/>
    <property type="match status" value="1"/>
</dbReference>
<evidence type="ECO:0000256" key="13">
    <source>
        <dbReference type="ARBA" id="ARBA00023012"/>
    </source>
</evidence>
<evidence type="ECO:0000313" key="19">
    <source>
        <dbReference type="Proteomes" id="UP001138540"/>
    </source>
</evidence>
<dbReference type="SMART" id="SM00304">
    <property type="entry name" value="HAMP"/>
    <property type="match status" value="1"/>
</dbReference>
<evidence type="ECO:0000256" key="4">
    <source>
        <dbReference type="ARBA" id="ARBA00022475"/>
    </source>
</evidence>
<evidence type="ECO:0000256" key="10">
    <source>
        <dbReference type="ARBA" id="ARBA00022777"/>
    </source>
</evidence>
<dbReference type="SUPFAM" id="SSF55874">
    <property type="entry name" value="ATPase domain of HSP90 chaperone/DNA topoisomerase II/histidine kinase"/>
    <property type="match status" value="1"/>
</dbReference>
<keyword evidence="6" id="KW-0597">Phosphoprotein</keyword>
<dbReference type="Gene3D" id="1.10.287.130">
    <property type="match status" value="1"/>
</dbReference>
<dbReference type="RefSeq" id="WP_184149245.1">
    <property type="nucleotide sequence ID" value="NZ_JACHKA010000001.1"/>
</dbReference>
<keyword evidence="4" id="KW-1003">Cell membrane</keyword>
<dbReference type="InterPro" id="IPR050980">
    <property type="entry name" value="2C_sensor_his_kinase"/>
</dbReference>
<dbReference type="EMBL" id="JACHKA010000001">
    <property type="protein sequence ID" value="MBB5984307.1"/>
    <property type="molecule type" value="Genomic_DNA"/>
</dbReference>
<dbReference type="PANTHER" id="PTHR44936">
    <property type="entry name" value="SENSOR PROTEIN CREC"/>
    <property type="match status" value="1"/>
</dbReference>
<dbReference type="PROSITE" id="PS50109">
    <property type="entry name" value="HIS_KIN"/>
    <property type="match status" value="1"/>
</dbReference>
<dbReference type="PANTHER" id="PTHR44936:SF5">
    <property type="entry name" value="SENSOR HISTIDINE KINASE ENVZ"/>
    <property type="match status" value="1"/>
</dbReference>
<dbReference type="PROSITE" id="PS50885">
    <property type="entry name" value="HAMP"/>
    <property type="match status" value="1"/>
</dbReference>
<comment type="caution">
    <text evidence="18">The sequence shown here is derived from an EMBL/GenBank/DDBJ whole genome shotgun (WGS) entry which is preliminary data.</text>
</comment>
<keyword evidence="14 15" id="KW-0472">Membrane</keyword>
<evidence type="ECO:0000256" key="12">
    <source>
        <dbReference type="ARBA" id="ARBA00022989"/>
    </source>
</evidence>
<feature type="transmembrane region" description="Helical" evidence="15">
    <location>
        <begin position="171"/>
        <end position="194"/>
    </location>
</feature>
<dbReference type="CDD" id="cd00082">
    <property type="entry name" value="HisKA"/>
    <property type="match status" value="1"/>
</dbReference>